<gene>
    <name evidence="2" type="ORF">NFI99_13115</name>
</gene>
<evidence type="ECO:0000313" key="3">
    <source>
        <dbReference type="Proteomes" id="UP001056386"/>
    </source>
</evidence>
<keyword evidence="1" id="KW-0175">Coiled coil</keyword>
<accession>A0ABY5BCS9</accession>
<keyword evidence="3" id="KW-1185">Reference proteome</keyword>
<dbReference type="Proteomes" id="UP001056386">
    <property type="component" value="Plasmid unnamed2"/>
</dbReference>
<proteinExistence type="predicted"/>
<name>A0ABY5BCS9_BURGL</name>
<keyword evidence="2" id="KW-0614">Plasmid</keyword>
<feature type="coiled-coil region" evidence="1">
    <location>
        <begin position="96"/>
        <end position="136"/>
    </location>
</feature>
<geneLocation type="plasmid" evidence="2 3">
    <name>unnamed2</name>
</geneLocation>
<dbReference type="RefSeq" id="WP_012735268.1">
    <property type="nucleotide sequence ID" value="NZ_CP033640.1"/>
</dbReference>
<protein>
    <submittedName>
        <fullName evidence="2">Uncharacterized protein</fullName>
    </submittedName>
</protein>
<evidence type="ECO:0000313" key="2">
    <source>
        <dbReference type="EMBL" id="USS44338.1"/>
    </source>
</evidence>
<reference evidence="2" key="1">
    <citation type="submission" date="2022-06" db="EMBL/GenBank/DDBJ databases">
        <title>Draft genome sequence of Burkholderia glumae strain GR20004 isolated from rice panicle showing bacterial panicle blight.</title>
        <authorList>
            <person name="Choi S.Y."/>
            <person name="Lee Y.H."/>
        </authorList>
    </citation>
    <scope>NUCLEOTIDE SEQUENCE</scope>
    <source>
        <strain evidence="2">GR20004</strain>
        <plasmid evidence="2">unnamed2</plasmid>
    </source>
</reference>
<sequence length="222" mass="23842">MQATRFTHFTSGVTVAPPRNGVPIAFARALQARVDYAMAICTTDHGSPAWQRLVEHACEQAEDLARDLVLIGADDLTCPHLFADVPMLRDSFECAIDRTQCEQAAEQAELEDALAEVQAEMDAQRAEAERREATEAAIAAGAWAALGLPTPDEFVKTLAAGESVDVHGHIFDYVSDEGVWVTNPYGVDGLVSMDLLTVTAARRVLGDLARGTTYGAVPPDSD</sequence>
<dbReference type="EMBL" id="CP099585">
    <property type="protein sequence ID" value="USS44338.1"/>
    <property type="molecule type" value="Genomic_DNA"/>
</dbReference>
<evidence type="ECO:0000256" key="1">
    <source>
        <dbReference type="SAM" id="Coils"/>
    </source>
</evidence>
<organism evidence="2 3">
    <name type="scientific">Burkholderia glumae</name>
    <name type="common">Pseudomonas glumae</name>
    <dbReference type="NCBI Taxonomy" id="337"/>
    <lineage>
        <taxon>Bacteria</taxon>
        <taxon>Pseudomonadati</taxon>
        <taxon>Pseudomonadota</taxon>
        <taxon>Betaproteobacteria</taxon>
        <taxon>Burkholderiales</taxon>
        <taxon>Burkholderiaceae</taxon>
        <taxon>Burkholderia</taxon>
    </lineage>
</organism>